<evidence type="ECO:0000256" key="1">
    <source>
        <dbReference type="ARBA" id="ARBA00006847"/>
    </source>
</evidence>
<evidence type="ECO:0000256" key="6">
    <source>
        <dbReference type="ARBA" id="ARBA00022806"/>
    </source>
</evidence>
<name>A0ABW2KRL4_9PROT</name>
<evidence type="ECO:0000256" key="7">
    <source>
        <dbReference type="ARBA" id="ARBA00022840"/>
    </source>
</evidence>
<dbReference type="InterPro" id="IPR027417">
    <property type="entry name" value="P-loop_NTPase"/>
</dbReference>
<dbReference type="Gene3D" id="3.40.50.300">
    <property type="entry name" value="P-loop containing nucleotide triphosphate hydrolases"/>
    <property type="match status" value="2"/>
</dbReference>
<keyword evidence="4" id="KW-0547">Nucleotide-binding</keyword>
<dbReference type="InterPro" id="IPR013444">
    <property type="entry name" value="Helicase_Cas3_CRISPR-ass_Anaes"/>
</dbReference>
<dbReference type="NCBIfam" id="TIGR02621">
    <property type="entry name" value="cas3_GSU0051"/>
    <property type="match status" value="1"/>
</dbReference>
<keyword evidence="8" id="KW-0051">Antiviral defense</keyword>
<comment type="similarity">
    <text evidence="1">In the N-terminal section; belongs to the CRISPR-associated nuclease Cas3-HD family.</text>
</comment>
<dbReference type="RefSeq" id="WP_377357173.1">
    <property type="nucleotide sequence ID" value="NZ_JBHTCM010000006.1"/>
</dbReference>
<dbReference type="EMBL" id="JBHTCM010000006">
    <property type="protein sequence ID" value="MFC7332639.1"/>
    <property type="molecule type" value="Genomic_DNA"/>
</dbReference>
<dbReference type="PROSITE" id="PS51194">
    <property type="entry name" value="HELICASE_CTER"/>
    <property type="match status" value="1"/>
</dbReference>
<accession>A0ABW2KRL4</accession>
<reference evidence="12" key="1">
    <citation type="journal article" date="2019" name="Int. J. Syst. Evol. Microbiol.">
        <title>The Global Catalogue of Microorganisms (GCM) 10K type strain sequencing project: providing services to taxonomists for standard genome sequencing and annotation.</title>
        <authorList>
            <consortium name="The Broad Institute Genomics Platform"/>
            <consortium name="The Broad Institute Genome Sequencing Center for Infectious Disease"/>
            <person name="Wu L."/>
            <person name="Ma J."/>
        </authorList>
    </citation>
    <scope>NUCLEOTIDE SEQUENCE [LARGE SCALE GENOMIC DNA]</scope>
    <source>
        <strain evidence="12">CGMCC 1.16275</strain>
    </source>
</reference>
<feature type="domain" description="Helicase C-terminal" evidence="9">
    <location>
        <begin position="250"/>
        <end position="427"/>
    </location>
</feature>
<keyword evidence="12" id="KW-1185">Reference proteome</keyword>
<evidence type="ECO:0000256" key="5">
    <source>
        <dbReference type="ARBA" id="ARBA00022801"/>
    </source>
</evidence>
<evidence type="ECO:0000256" key="8">
    <source>
        <dbReference type="ARBA" id="ARBA00023118"/>
    </source>
</evidence>
<keyword evidence="6" id="KW-0347">Helicase</keyword>
<evidence type="ECO:0000256" key="3">
    <source>
        <dbReference type="ARBA" id="ARBA00022723"/>
    </source>
</evidence>
<evidence type="ECO:0000259" key="9">
    <source>
        <dbReference type="PROSITE" id="PS51194"/>
    </source>
</evidence>
<dbReference type="InterPro" id="IPR054712">
    <property type="entry name" value="Cas3-like_dom"/>
</dbReference>
<dbReference type="SMART" id="SM00490">
    <property type="entry name" value="HELICc"/>
    <property type="match status" value="1"/>
</dbReference>
<organism evidence="11 12">
    <name type="scientific">Rhodocista pekingensis</name>
    <dbReference type="NCBI Taxonomy" id="201185"/>
    <lineage>
        <taxon>Bacteria</taxon>
        <taxon>Pseudomonadati</taxon>
        <taxon>Pseudomonadota</taxon>
        <taxon>Alphaproteobacteria</taxon>
        <taxon>Rhodospirillales</taxon>
        <taxon>Azospirillaceae</taxon>
        <taxon>Rhodocista</taxon>
    </lineage>
</organism>
<keyword evidence="3" id="KW-0479">Metal-binding</keyword>
<evidence type="ECO:0000313" key="11">
    <source>
        <dbReference type="EMBL" id="MFC7332639.1"/>
    </source>
</evidence>
<keyword evidence="5" id="KW-0378">Hydrolase</keyword>
<evidence type="ECO:0000313" key="12">
    <source>
        <dbReference type="Proteomes" id="UP001596456"/>
    </source>
</evidence>
<dbReference type="Proteomes" id="UP001596456">
    <property type="component" value="Unassembled WGS sequence"/>
</dbReference>
<dbReference type="InterPro" id="IPR038257">
    <property type="entry name" value="CRISPR-assoc_Cas3_HD_sf"/>
</dbReference>
<proteinExistence type="inferred from homology"/>
<dbReference type="InterPro" id="IPR006483">
    <property type="entry name" value="CRISPR-assoc_Cas3_HD"/>
</dbReference>
<comment type="similarity">
    <text evidence="2">In the central section; belongs to the CRISPR-associated helicase Cas3 family.</text>
</comment>
<evidence type="ECO:0000256" key="2">
    <source>
        <dbReference type="ARBA" id="ARBA00009046"/>
    </source>
</evidence>
<dbReference type="Gene3D" id="1.10.3210.30">
    <property type="match status" value="1"/>
</dbReference>
<dbReference type="SUPFAM" id="SSF52540">
    <property type="entry name" value="P-loop containing nucleoside triphosphate hydrolases"/>
    <property type="match status" value="1"/>
</dbReference>
<protein>
    <submittedName>
        <fullName evidence="11">Type I-U CRISPR-associated helicase/endonuclease Cas3</fullName>
    </submittedName>
</protein>
<comment type="caution">
    <text evidence="11">The sequence shown here is derived from an EMBL/GenBank/DDBJ whole genome shotgun (WGS) entry which is preliminary data.</text>
</comment>
<evidence type="ECO:0000259" key="10">
    <source>
        <dbReference type="PROSITE" id="PS51643"/>
    </source>
</evidence>
<feature type="domain" description="HD Cas3-type" evidence="10">
    <location>
        <begin position="677"/>
        <end position="855"/>
    </location>
</feature>
<keyword evidence="7" id="KW-0067">ATP-binding</keyword>
<dbReference type="Pfam" id="PF22590">
    <property type="entry name" value="Cas3-like_C_2"/>
    <property type="match status" value="1"/>
</dbReference>
<evidence type="ECO:0000256" key="4">
    <source>
        <dbReference type="ARBA" id="ARBA00022741"/>
    </source>
</evidence>
<gene>
    <name evidence="11" type="primary">cas3u</name>
    <name evidence="11" type="ORF">ACFQPS_05650</name>
</gene>
<sequence length="870" mass="95278">MDGFAGIFEALTGRSPLRWQCRLHDLFLTGKLPPALDLPTGLGKTSVMAVWLAAKIAGAPLPNRLVYVVDRRVVVDQATEEAEALRRTAIAHGLLPDLPISTLRGQHLDNRRWMEDPTAPAIIVGTVDMIGSRLLFRGYGVSAGMRPFQAGLLGVDTLVVLDEAHLCPPFQALLVRIAAREGLGPSESLGPDAALLPPFILLPLSATGNDTEGAFALKEEDEKDSFVRDRLTAGKRLTFTPSDGKVEDGLVREALALADSPGGRIAVFCTSREVAQKVADRLVDRKAGRPPEAVVLLAGARRVHERERAKEELQATGFLPTRKDQSALSPPTFLVATAAGEVGIDLDADHAVMDLVAAERMIQRLGRVNRAGGKGRLAQVRVIDVAPEKESAEAQVRREACRRLLESLPIRSDGGFDASPGALLTLRKNRDLLVRASTPAPLYPALDRPTLDAWAMTSLKTHPGRPDVAPWLRGWVEEDDPEITLIWRRWPWDEHGRLPDPRTLADCFEAAPPRLLERLEAPRSLALKILAERAKRVDLGDHVPAVLALADRVEELTLAELRDKRRRDPFFERRSADMVFVVRHDLGGLDGHGLLAGDAAGPVPCLDDGWDDEILKNAGLRIVFDEAGEASRSEGKGGWRQVDRIGLTDPQRPDAERYLSIQVWRDADRETGGDPAVRRRVQGLYDHLGEAEAEAAALAERLRLPAPCRAMLMAAAKAHDLGKRRLQWQRAMGAPRSGEPYAKTNGKGANPALLLINGETYRHEFGSLLDLERAPEVLAGLDADLKDLALHLVAAHHGYARPWIAPVDPDWQTSLASHRERAAAAALRFARLQATWGPWGLAWWEALLRAADQRVSRRLDEGAQPAEETA</sequence>
<dbReference type="PROSITE" id="PS51643">
    <property type="entry name" value="HD_CAS3"/>
    <property type="match status" value="1"/>
</dbReference>
<dbReference type="InterPro" id="IPR001650">
    <property type="entry name" value="Helicase_C-like"/>
</dbReference>